<dbReference type="EMBL" id="BPLR01007771">
    <property type="protein sequence ID" value="GIY19554.1"/>
    <property type="molecule type" value="Genomic_DNA"/>
</dbReference>
<comment type="caution">
    <text evidence="2">The sequence shown here is derived from an EMBL/GenBank/DDBJ whole genome shotgun (WGS) entry which is preliminary data.</text>
</comment>
<name>A0AAV4RG17_CAEEX</name>
<dbReference type="AlphaFoldDB" id="A0AAV4RG17"/>
<keyword evidence="1" id="KW-0472">Membrane</keyword>
<feature type="transmembrane region" description="Helical" evidence="1">
    <location>
        <begin position="90"/>
        <end position="110"/>
    </location>
</feature>
<reference evidence="2 3" key="1">
    <citation type="submission" date="2021-06" db="EMBL/GenBank/DDBJ databases">
        <title>Caerostris extrusa draft genome.</title>
        <authorList>
            <person name="Kono N."/>
            <person name="Arakawa K."/>
        </authorList>
    </citation>
    <scope>NUCLEOTIDE SEQUENCE [LARGE SCALE GENOMIC DNA]</scope>
</reference>
<evidence type="ECO:0000313" key="2">
    <source>
        <dbReference type="EMBL" id="GIY19554.1"/>
    </source>
</evidence>
<sequence length="112" mass="12822">MNQECKATRYHFRESYFQIGMTWRSNIDPPKWCFQWDVEEEASGAHEYREIILQQSVTMLAYMDRTTNTSSVSPGVAEPRMLLGFNVNDLTIVIGAAIAVLIQPLMVFNFGP</sequence>
<organism evidence="2 3">
    <name type="scientific">Caerostris extrusa</name>
    <name type="common">Bark spider</name>
    <name type="synonym">Caerostris bankana</name>
    <dbReference type="NCBI Taxonomy" id="172846"/>
    <lineage>
        <taxon>Eukaryota</taxon>
        <taxon>Metazoa</taxon>
        <taxon>Ecdysozoa</taxon>
        <taxon>Arthropoda</taxon>
        <taxon>Chelicerata</taxon>
        <taxon>Arachnida</taxon>
        <taxon>Araneae</taxon>
        <taxon>Araneomorphae</taxon>
        <taxon>Entelegynae</taxon>
        <taxon>Araneoidea</taxon>
        <taxon>Araneidae</taxon>
        <taxon>Caerostris</taxon>
    </lineage>
</organism>
<keyword evidence="1" id="KW-1133">Transmembrane helix</keyword>
<accession>A0AAV4RG17</accession>
<gene>
    <name evidence="2" type="primary">AVEN_143309_1</name>
    <name evidence="2" type="ORF">CEXT_314421</name>
</gene>
<dbReference type="Proteomes" id="UP001054945">
    <property type="component" value="Unassembled WGS sequence"/>
</dbReference>
<proteinExistence type="predicted"/>
<keyword evidence="1" id="KW-0812">Transmembrane</keyword>
<evidence type="ECO:0000313" key="3">
    <source>
        <dbReference type="Proteomes" id="UP001054945"/>
    </source>
</evidence>
<keyword evidence="3" id="KW-1185">Reference proteome</keyword>
<evidence type="ECO:0000256" key="1">
    <source>
        <dbReference type="SAM" id="Phobius"/>
    </source>
</evidence>
<protein>
    <submittedName>
        <fullName evidence="2">Uncharacterized protein</fullName>
    </submittedName>
</protein>